<comment type="caution">
    <text evidence="1">The sequence shown here is derived from an EMBL/GenBank/DDBJ whole genome shotgun (WGS) entry which is preliminary data.</text>
</comment>
<accession>A0A9W6ST70</accession>
<name>A0A9W6ST70_9ACTN</name>
<dbReference type="Proteomes" id="UP001165079">
    <property type="component" value="Unassembled WGS sequence"/>
</dbReference>
<dbReference type="RefSeq" id="WP_285666989.1">
    <property type="nucleotide sequence ID" value="NZ_BSTX01000006.1"/>
</dbReference>
<reference evidence="1" key="1">
    <citation type="submission" date="2023-03" db="EMBL/GenBank/DDBJ databases">
        <title>Actinorhabdospora filicis NBRC 111898.</title>
        <authorList>
            <person name="Ichikawa N."/>
            <person name="Sato H."/>
            <person name="Tonouchi N."/>
        </authorList>
    </citation>
    <scope>NUCLEOTIDE SEQUENCE</scope>
    <source>
        <strain evidence="1">NBRC 111898</strain>
    </source>
</reference>
<proteinExistence type="predicted"/>
<keyword evidence="2" id="KW-1185">Reference proteome</keyword>
<evidence type="ECO:0000313" key="2">
    <source>
        <dbReference type="Proteomes" id="UP001165079"/>
    </source>
</evidence>
<evidence type="ECO:0000313" key="1">
    <source>
        <dbReference type="EMBL" id="GLZ81510.1"/>
    </source>
</evidence>
<gene>
    <name evidence="1" type="ORF">Afil01_63170</name>
</gene>
<protein>
    <submittedName>
        <fullName evidence="1">Uncharacterized protein</fullName>
    </submittedName>
</protein>
<dbReference type="EMBL" id="BSTX01000006">
    <property type="protein sequence ID" value="GLZ81510.1"/>
    <property type="molecule type" value="Genomic_DNA"/>
</dbReference>
<dbReference type="AlphaFoldDB" id="A0A9W6ST70"/>
<sequence length="88" mass="8928">MNGEGPAGVRLRVGELAVHGLTVRRPETLGPALEAALTRLIADRGVPGPWRAGGDLTPPPLSVTAEPGIAAEALAERLALALYEGLGG</sequence>
<organism evidence="1 2">
    <name type="scientific">Actinorhabdospora filicis</name>
    <dbReference type="NCBI Taxonomy" id="1785913"/>
    <lineage>
        <taxon>Bacteria</taxon>
        <taxon>Bacillati</taxon>
        <taxon>Actinomycetota</taxon>
        <taxon>Actinomycetes</taxon>
        <taxon>Micromonosporales</taxon>
        <taxon>Micromonosporaceae</taxon>
        <taxon>Actinorhabdospora</taxon>
    </lineage>
</organism>